<keyword evidence="4 7" id="KW-0472">Membrane</keyword>
<dbReference type="EMBL" id="JBGCUO010000001">
    <property type="protein sequence ID" value="MEY1661856.1"/>
    <property type="molecule type" value="Genomic_DNA"/>
</dbReference>
<sequence length="356" mass="39496">MKKTLLVLLGALVVLTLAALPLGAGWLGEALRTPLPLAEQRPLEVPRGSHLSAVVNRLAADGLLGDGLHQRRVRWALRLYLKQQPDAARIHAGEYRLTPGMSLQQLIAALNRGDVVQRALTFVEGSTFRDWRRQLASADGLRQDSAALSDAELMAALERPGQHPEGWFAPDTYFYTRGDSDLALLRRALARQQQLLDNAWASRAEGLPYASPYEALIMASIVERETGVPSERADIAAVFVRRLQRGMRLQTDPTVIYGMGERYDGRIRRADLREFTPYNTYQIAGLPPTPIAMPGAAAIVATLNPSDRKALYFVARGDGSHEFTNSLRDHEQAVRRFQLNRRDDYRSSPAPAEVSP</sequence>
<dbReference type="HAMAP" id="MF_02065">
    <property type="entry name" value="MltG"/>
    <property type="match status" value="1"/>
</dbReference>
<keyword evidence="7" id="KW-0997">Cell inner membrane</keyword>
<feature type="site" description="Important for catalytic activity" evidence="7">
    <location>
        <position position="225"/>
    </location>
</feature>
<keyword evidence="2 7" id="KW-0812">Transmembrane</keyword>
<evidence type="ECO:0000256" key="7">
    <source>
        <dbReference type="HAMAP-Rule" id="MF_02065"/>
    </source>
</evidence>
<dbReference type="EC" id="4.2.2.29" evidence="7"/>
<comment type="function">
    <text evidence="7">Functions as a peptidoglycan terminase that cleaves nascent peptidoglycan strands endolytically to terminate their elongation.</text>
</comment>
<dbReference type="CDD" id="cd08010">
    <property type="entry name" value="MltG_like"/>
    <property type="match status" value="1"/>
</dbReference>
<dbReference type="Gene3D" id="3.30.1490.480">
    <property type="entry name" value="Endolytic murein transglycosylase"/>
    <property type="match status" value="1"/>
</dbReference>
<comment type="catalytic activity">
    <reaction evidence="7">
        <text>a peptidoglycan chain = a peptidoglycan chain with N-acetyl-1,6-anhydromuramyl-[peptide] at the reducing end + a peptidoglycan chain with N-acetylglucosamine at the non-reducing end.</text>
        <dbReference type="EC" id="4.2.2.29"/>
    </reaction>
</comment>
<dbReference type="RefSeq" id="WP_369455105.1">
    <property type="nucleotide sequence ID" value="NZ_JBGCUO010000001.1"/>
</dbReference>
<name>A0ABV4AIK2_9GAMM</name>
<evidence type="ECO:0000256" key="4">
    <source>
        <dbReference type="ARBA" id="ARBA00023136"/>
    </source>
</evidence>
<organism evidence="8 9">
    <name type="scientific">Isoalcanivorax beigongshangi</name>
    <dbReference type="NCBI Taxonomy" id="3238810"/>
    <lineage>
        <taxon>Bacteria</taxon>
        <taxon>Pseudomonadati</taxon>
        <taxon>Pseudomonadota</taxon>
        <taxon>Gammaproteobacteria</taxon>
        <taxon>Oceanospirillales</taxon>
        <taxon>Alcanivoracaceae</taxon>
        <taxon>Isoalcanivorax</taxon>
    </lineage>
</organism>
<keyword evidence="5 7" id="KW-0456">Lyase</keyword>
<dbReference type="PANTHER" id="PTHR30518:SF2">
    <property type="entry name" value="ENDOLYTIC MUREIN TRANSGLYCOSYLASE"/>
    <property type="match status" value="1"/>
</dbReference>
<reference evidence="8 9" key="1">
    <citation type="submission" date="2024-07" db="EMBL/GenBank/DDBJ databases">
        <authorList>
            <person name="Ren Q."/>
        </authorList>
    </citation>
    <scope>NUCLEOTIDE SEQUENCE [LARGE SCALE GENOMIC DNA]</scope>
    <source>
        <strain evidence="8 9">REN37</strain>
    </source>
</reference>
<evidence type="ECO:0000256" key="3">
    <source>
        <dbReference type="ARBA" id="ARBA00022989"/>
    </source>
</evidence>
<comment type="similarity">
    <text evidence="7">Belongs to the transglycosylase MltG family.</text>
</comment>
<dbReference type="Proteomes" id="UP001562065">
    <property type="component" value="Unassembled WGS sequence"/>
</dbReference>
<evidence type="ECO:0000313" key="9">
    <source>
        <dbReference type="Proteomes" id="UP001562065"/>
    </source>
</evidence>
<dbReference type="InterPro" id="IPR003770">
    <property type="entry name" value="MLTG-like"/>
</dbReference>
<protein>
    <recommendedName>
        <fullName evidence="7">Endolytic murein transglycosylase</fullName>
        <ecNumber evidence="7">4.2.2.29</ecNumber>
    </recommendedName>
    <alternativeName>
        <fullName evidence="7">Peptidoglycan lytic transglycosylase</fullName>
    </alternativeName>
    <alternativeName>
        <fullName evidence="7">Peptidoglycan polymerization terminase</fullName>
    </alternativeName>
</protein>
<keyword evidence="3 7" id="KW-1133">Transmembrane helix</keyword>
<dbReference type="Pfam" id="PF02618">
    <property type="entry name" value="YceG"/>
    <property type="match status" value="1"/>
</dbReference>
<evidence type="ECO:0000256" key="5">
    <source>
        <dbReference type="ARBA" id="ARBA00023239"/>
    </source>
</evidence>
<comment type="caution">
    <text evidence="8">The sequence shown here is derived from an EMBL/GenBank/DDBJ whole genome shotgun (WGS) entry which is preliminary data.</text>
</comment>
<evidence type="ECO:0000256" key="6">
    <source>
        <dbReference type="ARBA" id="ARBA00023316"/>
    </source>
</evidence>
<dbReference type="Gene3D" id="3.30.160.60">
    <property type="entry name" value="Classic Zinc Finger"/>
    <property type="match status" value="1"/>
</dbReference>
<evidence type="ECO:0000256" key="1">
    <source>
        <dbReference type="ARBA" id="ARBA00022475"/>
    </source>
</evidence>
<keyword evidence="1 7" id="KW-1003">Cell membrane</keyword>
<accession>A0ABV4AIK2</accession>
<evidence type="ECO:0000256" key="2">
    <source>
        <dbReference type="ARBA" id="ARBA00022692"/>
    </source>
</evidence>
<dbReference type="NCBIfam" id="TIGR00247">
    <property type="entry name" value="endolytic transglycosylase MltG"/>
    <property type="match status" value="1"/>
</dbReference>
<evidence type="ECO:0000313" key="8">
    <source>
        <dbReference type="EMBL" id="MEY1661856.1"/>
    </source>
</evidence>
<keyword evidence="9" id="KW-1185">Reference proteome</keyword>
<dbReference type="PANTHER" id="PTHR30518">
    <property type="entry name" value="ENDOLYTIC MUREIN TRANSGLYCOSYLASE"/>
    <property type="match status" value="1"/>
</dbReference>
<gene>
    <name evidence="7 8" type="primary">mltG</name>
    <name evidence="8" type="ORF">AB5I84_06800</name>
</gene>
<keyword evidence="6 7" id="KW-0961">Cell wall biogenesis/degradation</keyword>
<proteinExistence type="inferred from homology"/>